<dbReference type="KEGG" id="tne:Tneu_1117"/>
<dbReference type="HOGENOM" id="CLU_1954746_0_0_2"/>
<accession>B1YE35</accession>
<keyword evidence="3" id="KW-1185">Reference proteome</keyword>
<reference evidence="2" key="1">
    <citation type="submission" date="2008-03" db="EMBL/GenBank/DDBJ databases">
        <title>Complete sequence of Thermoproteus neutrophilus V24Sta.</title>
        <authorList>
            <consortium name="US DOE Joint Genome Institute"/>
            <person name="Copeland A."/>
            <person name="Lucas S."/>
            <person name="Lapidus A."/>
            <person name="Glavina del Rio T."/>
            <person name="Dalin E."/>
            <person name="Tice H."/>
            <person name="Bruce D."/>
            <person name="Goodwin L."/>
            <person name="Pitluck S."/>
            <person name="Sims D."/>
            <person name="Brettin T."/>
            <person name="Detter J.C."/>
            <person name="Han C."/>
            <person name="Kuske C.R."/>
            <person name="Schmutz J."/>
            <person name="Larimer F."/>
            <person name="Land M."/>
            <person name="Hauser L."/>
            <person name="Kyrpides N."/>
            <person name="Mikhailova N."/>
            <person name="Biddle J.F."/>
            <person name="Zhang Z."/>
            <person name="Fitz-Gibbon S.T."/>
            <person name="Lowe T.M."/>
            <person name="Saltikov C."/>
            <person name="House C.H."/>
            <person name="Richardson P."/>
        </authorList>
    </citation>
    <scope>NUCLEOTIDE SEQUENCE [LARGE SCALE GENOMIC DNA]</scope>
    <source>
        <strain evidence="2">V24Sta</strain>
    </source>
</reference>
<keyword evidence="1" id="KW-0812">Transmembrane</keyword>
<gene>
    <name evidence="2" type="ordered locus">Tneu_1117</name>
</gene>
<keyword evidence="1" id="KW-0472">Membrane</keyword>
<organism evidence="2 3">
    <name type="scientific">Pyrobaculum neutrophilum (strain DSM 2338 / JCM 9278 / NBRC 100436 / V24Sta)</name>
    <name type="common">Thermoproteus neutrophilus</name>
    <dbReference type="NCBI Taxonomy" id="444157"/>
    <lineage>
        <taxon>Archaea</taxon>
        <taxon>Thermoproteota</taxon>
        <taxon>Thermoprotei</taxon>
        <taxon>Thermoproteales</taxon>
        <taxon>Thermoproteaceae</taxon>
        <taxon>Pyrobaculum</taxon>
    </lineage>
</organism>
<feature type="transmembrane region" description="Helical" evidence="1">
    <location>
        <begin position="7"/>
        <end position="25"/>
    </location>
</feature>
<feature type="transmembrane region" description="Helical" evidence="1">
    <location>
        <begin position="31"/>
        <end position="54"/>
    </location>
</feature>
<dbReference type="AlphaFoldDB" id="B1YE35"/>
<dbReference type="Proteomes" id="UP000001694">
    <property type="component" value="Chromosome"/>
</dbReference>
<sequence>MEELLITTRFILTFVSTITAVVGALSDTPNIYPIVSLLSMSLALTLRSIATYIVDEVVSIVYTLALSLIISIVGSIMVGEALSLFPIFDPTPLNTIVTSLEAAYIILNLVLLASDLIELLRTVNSPIF</sequence>
<protein>
    <submittedName>
        <fullName evidence="2">Uncharacterized protein</fullName>
    </submittedName>
</protein>
<proteinExistence type="predicted"/>
<dbReference type="STRING" id="444157.Tneu_1117"/>
<feature type="transmembrane region" description="Helical" evidence="1">
    <location>
        <begin position="102"/>
        <end position="120"/>
    </location>
</feature>
<evidence type="ECO:0000313" key="2">
    <source>
        <dbReference type="EMBL" id="ACB40048.1"/>
    </source>
</evidence>
<evidence type="ECO:0000256" key="1">
    <source>
        <dbReference type="SAM" id="Phobius"/>
    </source>
</evidence>
<evidence type="ECO:0000313" key="3">
    <source>
        <dbReference type="Proteomes" id="UP000001694"/>
    </source>
</evidence>
<name>B1YE35_PYRNV</name>
<dbReference type="EMBL" id="CP001014">
    <property type="protein sequence ID" value="ACB40048.1"/>
    <property type="molecule type" value="Genomic_DNA"/>
</dbReference>
<keyword evidence="1" id="KW-1133">Transmembrane helix</keyword>
<feature type="transmembrane region" description="Helical" evidence="1">
    <location>
        <begin position="61"/>
        <end position="82"/>
    </location>
</feature>